<evidence type="ECO:0000256" key="1">
    <source>
        <dbReference type="ARBA" id="ARBA00009995"/>
    </source>
</evidence>
<dbReference type="Gene3D" id="3.40.50.2000">
    <property type="entry name" value="Glycogen Phosphorylase B"/>
    <property type="match status" value="2"/>
</dbReference>
<dbReference type="Proteomes" id="UP000824120">
    <property type="component" value="Chromosome 2"/>
</dbReference>
<evidence type="ECO:0000256" key="2">
    <source>
        <dbReference type="ARBA" id="ARBA00022679"/>
    </source>
</evidence>
<sequence>MKNDDNVHVVMLPWAAFGHLIPFFNLAIALARIGGIHVSFISTPKNIKRLTKVPPNLTHLVKLVEFPMPVLGDETLLPQNAEASVDVTAEKIQYLKAAYDLLQQPVEHFIADEKHDWIIADFAQHWIVDIAENYEIPIIYYSIFTAAATGFSIAATLLGEAPEILTSPVFQMLDFPSTLAYRKYEALELMSMCYVEDASSTSFAQRGSEILSACIGLLLSPSPSTNLFSSDTSVQSIFKWLDQQKSGSILFVGFGSECKPSKEQVDEIAHGLELSGLQFIWKLQKPNWGIFDEMDPLPEGFRQRTAEKGVVHIGWAPQKEILAHPSIGGSLVQGGWGSVTESLQYGHAVVVLAFVYDQGFNGRFLMEKGLGIEVERNEEGGSFTRNEIEKALTYAMVSKEGEELRVRTKEAAAIFGDQKLHDSYVASFVEYLKSNREEISTD</sequence>
<comment type="similarity">
    <text evidence="1">Belongs to the UDP-glycosyltransferase family.</text>
</comment>
<keyword evidence="3" id="KW-0472">Membrane</keyword>
<evidence type="ECO:0000313" key="5">
    <source>
        <dbReference type="Proteomes" id="UP000824120"/>
    </source>
</evidence>
<evidence type="ECO:0000313" key="4">
    <source>
        <dbReference type="EMBL" id="KAG5626674.1"/>
    </source>
</evidence>
<name>A0A9J6AR57_SOLCO</name>
<dbReference type="PANTHER" id="PTHR48049">
    <property type="entry name" value="GLYCOSYLTRANSFERASE"/>
    <property type="match status" value="1"/>
</dbReference>
<dbReference type="GO" id="GO:0035251">
    <property type="term" value="F:UDP-glucosyltransferase activity"/>
    <property type="evidence" value="ECO:0007669"/>
    <property type="project" value="InterPro"/>
</dbReference>
<comment type="caution">
    <text evidence="4">The sequence shown here is derived from an EMBL/GenBank/DDBJ whole genome shotgun (WGS) entry which is preliminary data.</text>
</comment>
<dbReference type="AlphaFoldDB" id="A0A9J6AR57"/>
<accession>A0A9J6AR57</accession>
<dbReference type="EMBL" id="JACXVP010000002">
    <property type="protein sequence ID" value="KAG5626674.1"/>
    <property type="molecule type" value="Genomic_DNA"/>
</dbReference>
<dbReference type="InterPro" id="IPR050481">
    <property type="entry name" value="UDP-glycosyltransf_plant"/>
</dbReference>
<dbReference type="OrthoDB" id="5835829at2759"/>
<dbReference type="InterPro" id="IPR002213">
    <property type="entry name" value="UDP_glucos_trans"/>
</dbReference>
<dbReference type="SUPFAM" id="SSF53756">
    <property type="entry name" value="UDP-Glycosyltransferase/glycogen phosphorylase"/>
    <property type="match status" value="1"/>
</dbReference>
<protein>
    <submittedName>
        <fullName evidence="4">Uncharacterized protein</fullName>
    </submittedName>
</protein>
<keyword evidence="2" id="KW-0808">Transferase</keyword>
<organism evidence="4 5">
    <name type="scientific">Solanum commersonii</name>
    <name type="common">Commerson's wild potato</name>
    <name type="synonym">Commerson's nightshade</name>
    <dbReference type="NCBI Taxonomy" id="4109"/>
    <lineage>
        <taxon>Eukaryota</taxon>
        <taxon>Viridiplantae</taxon>
        <taxon>Streptophyta</taxon>
        <taxon>Embryophyta</taxon>
        <taxon>Tracheophyta</taxon>
        <taxon>Spermatophyta</taxon>
        <taxon>Magnoliopsida</taxon>
        <taxon>eudicotyledons</taxon>
        <taxon>Gunneridae</taxon>
        <taxon>Pentapetalae</taxon>
        <taxon>asterids</taxon>
        <taxon>lamiids</taxon>
        <taxon>Solanales</taxon>
        <taxon>Solanaceae</taxon>
        <taxon>Solanoideae</taxon>
        <taxon>Solaneae</taxon>
        <taxon>Solanum</taxon>
    </lineage>
</organism>
<reference evidence="4 5" key="1">
    <citation type="submission" date="2020-09" db="EMBL/GenBank/DDBJ databases">
        <title>De no assembly of potato wild relative species, Solanum commersonii.</title>
        <authorList>
            <person name="Cho K."/>
        </authorList>
    </citation>
    <scope>NUCLEOTIDE SEQUENCE [LARGE SCALE GENOMIC DNA]</scope>
    <source>
        <strain evidence="4">LZ3.2</strain>
        <tissue evidence="4">Leaf</tissue>
    </source>
</reference>
<keyword evidence="3" id="KW-0812">Transmembrane</keyword>
<evidence type="ECO:0000256" key="3">
    <source>
        <dbReference type="SAM" id="Phobius"/>
    </source>
</evidence>
<feature type="transmembrane region" description="Helical" evidence="3">
    <location>
        <begin position="20"/>
        <end position="42"/>
    </location>
</feature>
<dbReference type="CDD" id="cd03784">
    <property type="entry name" value="GT1_Gtf-like"/>
    <property type="match status" value="1"/>
</dbReference>
<dbReference type="FunFam" id="3.40.50.2000:FF:000037">
    <property type="entry name" value="Glycosyltransferase"/>
    <property type="match status" value="1"/>
</dbReference>
<dbReference type="Pfam" id="PF00201">
    <property type="entry name" value="UDPGT"/>
    <property type="match status" value="1"/>
</dbReference>
<keyword evidence="5" id="KW-1185">Reference proteome</keyword>
<keyword evidence="3" id="KW-1133">Transmembrane helix</keyword>
<feature type="transmembrane region" description="Helical" evidence="3">
    <location>
        <begin position="138"/>
        <end position="158"/>
    </location>
</feature>
<dbReference type="PANTHER" id="PTHR48049:SF57">
    <property type="entry name" value="UDP-GLYCOSYLTRANSFERASE 91C1-LIKE"/>
    <property type="match status" value="1"/>
</dbReference>
<gene>
    <name evidence="4" type="ORF">H5410_011892</name>
</gene>
<proteinExistence type="inferred from homology"/>